<evidence type="ECO:0000256" key="4">
    <source>
        <dbReference type="ARBA" id="ARBA00010714"/>
    </source>
</evidence>
<evidence type="ECO:0000256" key="15">
    <source>
        <dbReference type="RuleBase" id="RU365021"/>
    </source>
</evidence>
<dbReference type="PANTHER" id="PTHR39083">
    <property type="entry name" value="CYCLIC DI-GMP-BINDING PROTEIN"/>
    <property type="match status" value="1"/>
</dbReference>
<dbReference type="GO" id="GO:0030244">
    <property type="term" value="P:cellulose biosynthetic process"/>
    <property type="evidence" value="ECO:0007669"/>
    <property type="project" value="UniProtKB-KW"/>
</dbReference>
<keyword evidence="12" id="KW-1133">Transmembrane helix</keyword>
<organism evidence="16 17">
    <name type="scientific">Escherichia coli</name>
    <dbReference type="NCBI Taxonomy" id="562"/>
    <lineage>
        <taxon>Bacteria</taxon>
        <taxon>Pseudomonadati</taxon>
        <taxon>Pseudomonadota</taxon>
        <taxon>Gammaproteobacteria</taxon>
        <taxon>Enterobacterales</taxon>
        <taxon>Enterobacteriaceae</taxon>
        <taxon>Escherichia</taxon>
    </lineage>
</organism>
<evidence type="ECO:0000313" key="17">
    <source>
        <dbReference type="Proteomes" id="UP001208624"/>
    </source>
</evidence>
<name>A0AAP3EQ09_ECOLX</name>
<sequence>LWVDVSGNSGLELRWQKIPLQNDLAFFPIPFFDSHDEGPTIIPMVFAGSPASEQQQAAAIVASWFGSRSAWRGQQFPVHYNQLPSSNAIV</sequence>
<evidence type="ECO:0000256" key="2">
    <source>
        <dbReference type="ARBA" id="ARBA00004377"/>
    </source>
</evidence>
<comment type="subunit">
    <text evidence="5 15">Tightly associated with the cellulose synthase catalytic subunit.</text>
</comment>
<gene>
    <name evidence="16" type="ORF">OFN31_30320</name>
</gene>
<feature type="non-terminal residue" evidence="16">
    <location>
        <position position="90"/>
    </location>
</feature>
<keyword evidence="7 15" id="KW-1003">Cell membrane</keyword>
<evidence type="ECO:0000256" key="3">
    <source>
        <dbReference type="ARBA" id="ARBA00005186"/>
    </source>
</evidence>
<dbReference type="EMBL" id="JAOVKC010000987">
    <property type="protein sequence ID" value="MCV5625929.1"/>
    <property type="molecule type" value="Genomic_DNA"/>
</dbReference>
<evidence type="ECO:0000256" key="9">
    <source>
        <dbReference type="ARBA" id="ARBA00022636"/>
    </source>
</evidence>
<evidence type="ECO:0000256" key="14">
    <source>
        <dbReference type="ARBA" id="ARBA00033444"/>
    </source>
</evidence>
<dbReference type="InterPro" id="IPR003920">
    <property type="entry name" value="Cell_synth_B"/>
</dbReference>
<keyword evidence="8 15" id="KW-0997">Cell inner membrane</keyword>
<feature type="non-terminal residue" evidence="16">
    <location>
        <position position="1"/>
    </location>
</feature>
<keyword evidence="13" id="KW-0472">Membrane</keyword>
<dbReference type="InterPro" id="IPR018513">
    <property type="entry name" value="Cell_synthase_bac"/>
</dbReference>
<dbReference type="PRINTS" id="PR01440">
    <property type="entry name" value="CELLSNTHASEB"/>
</dbReference>
<evidence type="ECO:0000256" key="5">
    <source>
        <dbReference type="ARBA" id="ARBA00011437"/>
    </source>
</evidence>
<evidence type="ECO:0000256" key="13">
    <source>
        <dbReference type="ARBA" id="ARBA00023136"/>
    </source>
</evidence>
<comment type="similarity">
    <text evidence="4 15">Belongs to the AcsB/BcsB family.</text>
</comment>
<dbReference type="GO" id="GO:0006011">
    <property type="term" value="P:UDP-alpha-D-glucose metabolic process"/>
    <property type="evidence" value="ECO:0007669"/>
    <property type="project" value="InterPro"/>
</dbReference>
<dbReference type="Pfam" id="PF03170">
    <property type="entry name" value="BcsB"/>
    <property type="match status" value="1"/>
</dbReference>
<dbReference type="Proteomes" id="UP001208624">
    <property type="component" value="Unassembled WGS sequence"/>
</dbReference>
<evidence type="ECO:0000256" key="6">
    <source>
        <dbReference type="ARBA" id="ARBA00021844"/>
    </source>
</evidence>
<reference evidence="16" key="1">
    <citation type="submission" date="2023-06" db="EMBL/GenBank/DDBJ databases">
        <title>Deciphering the underlying mechanisms mediating the transmission of blaNDM gene from human to animals in China.</title>
        <authorList>
            <person name="Chen K."/>
            <person name="Chen S."/>
        </authorList>
    </citation>
    <scope>NUCLEOTIDE SEQUENCE</scope>
    <source>
        <strain evidence="16">1199</strain>
    </source>
</reference>
<evidence type="ECO:0000256" key="7">
    <source>
        <dbReference type="ARBA" id="ARBA00022475"/>
    </source>
</evidence>
<dbReference type="AlphaFoldDB" id="A0AAP3EQ09"/>
<evidence type="ECO:0000256" key="1">
    <source>
        <dbReference type="ARBA" id="ARBA00002057"/>
    </source>
</evidence>
<protein>
    <recommendedName>
        <fullName evidence="6 15">Cyclic di-GMP-binding protein</fullName>
    </recommendedName>
    <alternativeName>
        <fullName evidence="14 15">Cellulose synthase regulatory subunit</fullName>
    </alternativeName>
</protein>
<comment type="caution">
    <text evidence="16">The sequence shown here is derived from an EMBL/GenBank/DDBJ whole genome shotgun (WGS) entry which is preliminary data.</text>
</comment>
<dbReference type="GO" id="GO:0005886">
    <property type="term" value="C:plasma membrane"/>
    <property type="evidence" value="ECO:0007669"/>
    <property type="project" value="UniProtKB-SubCell"/>
</dbReference>
<dbReference type="PANTHER" id="PTHR39083:SF1">
    <property type="entry name" value="CYCLIC DI-GMP-BINDING PROTEIN"/>
    <property type="match status" value="1"/>
</dbReference>
<comment type="function">
    <text evidence="1 15">Binds the cellulose synthase activator, bis-(3'-5') cyclic diguanylic acid (c-di-GMP).</text>
</comment>
<comment type="subcellular location">
    <subcellularLocation>
        <location evidence="2">Cell inner membrane</location>
        <topology evidence="2">Single-pass membrane protein</topology>
    </subcellularLocation>
</comment>
<accession>A0AAP3EQ09</accession>
<evidence type="ECO:0000256" key="8">
    <source>
        <dbReference type="ARBA" id="ARBA00022519"/>
    </source>
</evidence>
<evidence type="ECO:0000256" key="12">
    <source>
        <dbReference type="ARBA" id="ARBA00022989"/>
    </source>
</evidence>
<keyword evidence="10" id="KW-0812">Transmembrane</keyword>
<proteinExistence type="inferred from homology"/>
<keyword evidence="11 15" id="KW-0135">Cellulose biosynthesis</keyword>
<keyword evidence="9 15" id="KW-0973">c-di-GMP</keyword>
<evidence type="ECO:0000313" key="16">
    <source>
        <dbReference type="EMBL" id="MCV5625929.1"/>
    </source>
</evidence>
<evidence type="ECO:0000256" key="11">
    <source>
        <dbReference type="ARBA" id="ARBA00022916"/>
    </source>
</evidence>
<comment type="pathway">
    <text evidence="3 15">Glycan metabolism; bacterial cellulose biosynthesis.</text>
</comment>
<evidence type="ECO:0000256" key="10">
    <source>
        <dbReference type="ARBA" id="ARBA00022692"/>
    </source>
</evidence>